<dbReference type="InterPro" id="IPR044730">
    <property type="entry name" value="RNase_H-like_dom_plant"/>
</dbReference>
<dbReference type="GO" id="GO:0004523">
    <property type="term" value="F:RNA-DNA hybrid ribonuclease activity"/>
    <property type="evidence" value="ECO:0007669"/>
    <property type="project" value="InterPro"/>
</dbReference>
<gene>
    <name evidence="2" type="ORF">CFOL_v3_14744</name>
</gene>
<dbReference type="InterPro" id="IPR036397">
    <property type="entry name" value="RNaseH_sf"/>
</dbReference>
<dbReference type="PANTHER" id="PTHR47074:SF11">
    <property type="entry name" value="REVERSE TRANSCRIPTASE-LIKE PROTEIN"/>
    <property type="match status" value="1"/>
</dbReference>
<evidence type="ECO:0000313" key="3">
    <source>
        <dbReference type="Proteomes" id="UP000187406"/>
    </source>
</evidence>
<dbReference type="InterPro" id="IPR012337">
    <property type="entry name" value="RNaseH-like_sf"/>
</dbReference>
<dbReference type="CDD" id="cd06222">
    <property type="entry name" value="RNase_H_like"/>
    <property type="match status" value="1"/>
</dbReference>
<dbReference type="AlphaFoldDB" id="A0A1Q3BTG1"/>
<keyword evidence="3" id="KW-1185">Reference proteome</keyword>
<dbReference type="SUPFAM" id="SSF53098">
    <property type="entry name" value="Ribonuclease H-like"/>
    <property type="match status" value="1"/>
</dbReference>
<dbReference type="InParanoid" id="A0A1Q3BTG1"/>
<accession>A0A1Q3BTG1</accession>
<dbReference type="OrthoDB" id="1906820at2759"/>
<protein>
    <submittedName>
        <fullName evidence="2">RVT_3 domain-containing protein</fullName>
    </submittedName>
</protein>
<dbReference type="Proteomes" id="UP000187406">
    <property type="component" value="Unassembled WGS sequence"/>
</dbReference>
<dbReference type="PANTHER" id="PTHR47074">
    <property type="entry name" value="BNAC02G40300D PROTEIN"/>
    <property type="match status" value="1"/>
</dbReference>
<comment type="caution">
    <text evidence="2">The sequence shown here is derived from an EMBL/GenBank/DDBJ whole genome shotgun (WGS) entry which is preliminary data.</text>
</comment>
<dbReference type="Pfam" id="PF13456">
    <property type="entry name" value="RVT_3"/>
    <property type="match status" value="1"/>
</dbReference>
<sequence length="292" mass="32857">RCYRNILTTNKCLVARIPHNNPTCAICNGEDETIMHSLFHYSCAFKVWEASRLPISNGLSLVDNMVNLLEILRVKLTVDEIRLLWVIAWRIWYGGNSIIFRGKEVYYQGIVPYCCSCIKELDVSCNDETSMSQAIPNVWHPPPPHTVKLNGDGAYNESEGLGGAGVVVRNVQGLVLVAASWFYPFVTDPLSTEALAILYAMELAVREGWKRIMVQSDAEVVINEILSSSPRLSSYGNVVEKIKSFISYFVECHFTCVRRPSNQVAHELAQHACNSHCNNVWFDRIPASWALS</sequence>
<evidence type="ECO:0000259" key="1">
    <source>
        <dbReference type="Pfam" id="PF13456"/>
    </source>
</evidence>
<feature type="domain" description="RNase H type-1" evidence="1">
    <location>
        <begin position="150"/>
        <end position="272"/>
    </location>
</feature>
<dbReference type="STRING" id="3775.A0A1Q3BTG1"/>
<reference evidence="3" key="1">
    <citation type="submission" date="2016-04" db="EMBL/GenBank/DDBJ databases">
        <title>Cephalotus genome sequencing.</title>
        <authorList>
            <person name="Fukushima K."/>
            <person name="Hasebe M."/>
            <person name="Fang X."/>
        </authorList>
    </citation>
    <scope>NUCLEOTIDE SEQUENCE [LARGE SCALE GENOMIC DNA]</scope>
    <source>
        <strain evidence="3">cv. St1</strain>
    </source>
</reference>
<dbReference type="Gene3D" id="3.30.420.10">
    <property type="entry name" value="Ribonuclease H-like superfamily/Ribonuclease H"/>
    <property type="match status" value="1"/>
</dbReference>
<organism evidence="2 3">
    <name type="scientific">Cephalotus follicularis</name>
    <name type="common">Albany pitcher plant</name>
    <dbReference type="NCBI Taxonomy" id="3775"/>
    <lineage>
        <taxon>Eukaryota</taxon>
        <taxon>Viridiplantae</taxon>
        <taxon>Streptophyta</taxon>
        <taxon>Embryophyta</taxon>
        <taxon>Tracheophyta</taxon>
        <taxon>Spermatophyta</taxon>
        <taxon>Magnoliopsida</taxon>
        <taxon>eudicotyledons</taxon>
        <taxon>Gunneridae</taxon>
        <taxon>Pentapetalae</taxon>
        <taxon>rosids</taxon>
        <taxon>fabids</taxon>
        <taxon>Oxalidales</taxon>
        <taxon>Cephalotaceae</taxon>
        <taxon>Cephalotus</taxon>
    </lineage>
</organism>
<dbReference type="GO" id="GO:0003676">
    <property type="term" value="F:nucleic acid binding"/>
    <property type="evidence" value="ECO:0007669"/>
    <property type="project" value="InterPro"/>
</dbReference>
<dbReference type="InterPro" id="IPR002156">
    <property type="entry name" value="RNaseH_domain"/>
</dbReference>
<dbReference type="InterPro" id="IPR052929">
    <property type="entry name" value="RNase_H-like_EbsB-rel"/>
</dbReference>
<name>A0A1Q3BTG1_CEPFO</name>
<evidence type="ECO:0000313" key="2">
    <source>
        <dbReference type="EMBL" id="GAV71250.1"/>
    </source>
</evidence>
<dbReference type="EMBL" id="BDDD01000897">
    <property type="protein sequence ID" value="GAV71250.1"/>
    <property type="molecule type" value="Genomic_DNA"/>
</dbReference>
<proteinExistence type="predicted"/>
<feature type="non-terminal residue" evidence="2">
    <location>
        <position position="1"/>
    </location>
</feature>